<dbReference type="EMBL" id="VEPZ02000988">
    <property type="protein sequence ID" value="KAE8704744.1"/>
    <property type="molecule type" value="Genomic_DNA"/>
</dbReference>
<sequence>MYTLEDKVADSLSRLFSDSPNHSSPSDPSQARFYSDGSSSRSLIYSYITAAISLGGSKSNDHGSHLEQIQSHPVRWKCRTFEFQDESLDSYKDHKLTFTNETLPKAHEISKHSDNKWIVSPRGKDKDCLYERCSSDSDEYQDAQVQRCPVKTPLNLYDESVFITPDLYESLVFLLPNIVKGCQWMLLYSTLKHGISLRTLIRKSAELPGPSLLITGDLKGAVFGAMLECPLKPTPKRKYQGTHQTFVFTTIYGEPILFRPTGANRYYYICLNDLLALGGGSNFALCLDADLLSGSSGPCETFGNLCLAHDWDFELNNVEEYSLSPPLQRPFAAATVGDEYWDVCTERELFYF</sequence>
<dbReference type="PANTHER" id="PTHR23354:SF74">
    <property type="entry name" value="TLD-DOMAIN CONTAINING NUCLEOLAR PROTEIN"/>
    <property type="match status" value="1"/>
</dbReference>
<comment type="caution">
    <text evidence="3">The sequence shown here is derived from an EMBL/GenBank/DDBJ whole genome shotgun (WGS) entry which is preliminary data.</text>
</comment>
<evidence type="ECO:0000313" key="4">
    <source>
        <dbReference type="Proteomes" id="UP000436088"/>
    </source>
</evidence>
<dbReference type="PANTHER" id="PTHR23354">
    <property type="entry name" value="NUCLEOLAR PROTEIN 7/ESTROGEN RECEPTOR COACTIVATOR-RELATED"/>
    <property type="match status" value="1"/>
</dbReference>
<evidence type="ECO:0000256" key="1">
    <source>
        <dbReference type="SAM" id="MobiDB-lite"/>
    </source>
</evidence>
<accession>A0A6A3AJF5</accession>
<dbReference type="Proteomes" id="UP000436088">
    <property type="component" value="Unassembled WGS sequence"/>
</dbReference>
<dbReference type="Pfam" id="PF07534">
    <property type="entry name" value="TLD"/>
    <property type="match status" value="1"/>
</dbReference>
<gene>
    <name evidence="3" type="ORF">F3Y22_tig00110443pilonHSYRG00030</name>
</gene>
<proteinExistence type="predicted"/>
<feature type="domain" description="TLDc" evidence="2">
    <location>
        <begin position="161"/>
        <end position="324"/>
    </location>
</feature>
<evidence type="ECO:0000259" key="2">
    <source>
        <dbReference type="PROSITE" id="PS51886"/>
    </source>
</evidence>
<reference evidence="3" key="1">
    <citation type="submission" date="2019-09" db="EMBL/GenBank/DDBJ databases">
        <title>Draft genome information of white flower Hibiscus syriacus.</title>
        <authorList>
            <person name="Kim Y.-M."/>
        </authorList>
    </citation>
    <scope>NUCLEOTIDE SEQUENCE [LARGE SCALE GENOMIC DNA]</scope>
    <source>
        <strain evidence="3">YM2019G1</strain>
    </source>
</reference>
<dbReference type="AlphaFoldDB" id="A0A6A3AJF5"/>
<protein>
    <submittedName>
        <fullName evidence="3">TLD-domain containing nucleolar protein, putative isoform 2</fullName>
    </submittedName>
</protein>
<dbReference type="InterPro" id="IPR006571">
    <property type="entry name" value="TLDc_dom"/>
</dbReference>
<feature type="compositionally biased region" description="Low complexity" evidence="1">
    <location>
        <begin position="17"/>
        <end position="29"/>
    </location>
</feature>
<feature type="region of interest" description="Disordered" evidence="1">
    <location>
        <begin position="15"/>
        <end position="35"/>
    </location>
</feature>
<dbReference type="SMART" id="SM00584">
    <property type="entry name" value="TLDc"/>
    <property type="match status" value="1"/>
</dbReference>
<keyword evidence="4" id="KW-1185">Reference proteome</keyword>
<organism evidence="3 4">
    <name type="scientific">Hibiscus syriacus</name>
    <name type="common">Rose of Sharon</name>
    <dbReference type="NCBI Taxonomy" id="106335"/>
    <lineage>
        <taxon>Eukaryota</taxon>
        <taxon>Viridiplantae</taxon>
        <taxon>Streptophyta</taxon>
        <taxon>Embryophyta</taxon>
        <taxon>Tracheophyta</taxon>
        <taxon>Spermatophyta</taxon>
        <taxon>Magnoliopsida</taxon>
        <taxon>eudicotyledons</taxon>
        <taxon>Gunneridae</taxon>
        <taxon>Pentapetalae</taxon>
        <taxon>rosids</taxon>
        <taxon>malvids</taxon>
        <taxon>Malvales</taxon>
        <taxon>Malvaceae</taxon>
        <taxon>Malvoideae</taxon>
        <taxon>Hibiscus</taxon>
    </lineage>
</organism>
<evidence type="ECO:0000313" key="3">
    <source>
        <dbReference type="EMBL" id="KAE8704744.1"/>
    </source>
</evidence>
<dbReference type="PROSITE" id="PS51886">
    <property type="entry name" value="TLDC"/>
    <property type="match status" value="1"/>
</dbReference>
<name>A0A6A3AJF5_HIBSY</name>